<dbReference type="InterPro" id="IPR036264">
    <property type="entry name" value="Bact_exopeptidase_dim_dom"/>
</dbReference>
<feature type="domain" description="Peptidase M20 dimerisation" evidence="3">
    <location>
        <begin position="177"/>
        <end position="272"/>
    </location>
</feature>
<dbReference type="PANTHER" id="PTHR11014">
    <property type="entry name" value="PEPTIDASE M20 FAMILY MEMBER"/>
    <property type="match status" value="1"/>
</dbReference>
<dbReference type="GO" id="GO:0016787">
    <property type="term" value="F:hydrolase activity"/>
    <property type="evidence" value="ECO:0007669"/>
    <property type="project" value="UniProtKB-KW"/>
</dbReference>
<feature type="binding site" evidence="2">
    <location>
        <position position="94"/>
    </location>
    <ligand>
        <name>Mn(2+)</name>
        <dbReference type="ChEBI" id="CHEBI:29035"/>
        <label>2</label>
    </ligand>
</feature>
<evidence type="ECO:0000259" key="3">
    <source>
        <dbReference type="Pfam" id="PF07687"/>
    </source>
</evidence>
<evidence type="ECO:0000256" key="2">
    <source>
        <dbReference type="PIRSR" id="PIRSR005962-1"/>
    </source>
</evidence>
<reference evidence="5" key="1">
    <citation type="submission" date="2018-08" db="EMBL/GenBank/DDBJ databases">
        <authorList>
            <person name="Khan S.A."/>
            <person name="J S.E."/>
        </authorList>
    </citation>
    <scope>NUCLEOTIDE SEQUENCE [LARGE SCALE GENOMIC DNA]</scope>
    <source>
        <strain evidence="5">PoM-212</strain>
    </source>
</reference>
<dbReference type="EMBL" id="QUSX01000002">
    <property type="protein sequence ID" value="RRQ48329.1"/>
    <property type="molecule type" value="Genomic_DNA"/>
</dbReference>
<gene>
    <name evidence="4" type="ORF">DZC72_11465</name>
</gene>
<feature type="binding site" evidence="2">
    <location>
        <position position="155"/>
    </location>
    <ligand>
        <name>Mn(2+)</name>
        <dbReference type="ChEBI" id="CHEBI:29035"/>
        <label>2</label>
    </ligand>
</feature>
<dbReference type="SUPFAM" id="SSF53187">
    <property type="entry name" value="Zn-dependent exopeptidases"/>
    <property type="match status" value="1"/>
</dbReference>
<dbReference type="InterPro" id="IPR002933">
    <property type="entry name" value="Peptidase_M20"/>
</dbReference>
<feature type="binding site" evidence="2">
    <location>
        <position position="96"/>
    </location>
    <ligand>
        <name>Mn(2+)</name>
        <dbReference type="ChEBI" id="CHEBI:29035"/>
        <label>2</label>
    </ligand>
</feature>
<evidence type="ECO:0000256" key="1">
    <source>
        <dbReference type="ARBA" id="ARBA00022801"/>
    </source>
</evidence>
<sequence length="378" mass="42043">MLDKLISIRKELHKFPELSGNESQTAERIKAFISQNSRPTRILEGLGGNGLAVVYEFSSDGPVIAIRCELDALPIEEKNQFNHRSKNHGISHKCGHDGHMAIVAGLALWVAEPHFKEGTIVLLFQPAEETGKGASQILADTRFQTLNVEYVFALHNIPGYPLHSVLVPKKGFSAEVLSFALYLKGKESHASEPENGINPAYVLAEAIHSFDAINVKDPTDTNYKILTPIYMQMGEKSYGISPALGELHYTVRTWHPETMKTLKKEIENIASHMSQSHSIKSTLDWFEHFPASLNDSQGVDLVTKVARKNNFNVIEKSIPFSFGEDFGWFSKKYKATMFGIGAGENTPSLHHADYDFPDALISTGMAMFKSIILEVLKN</sequence>
<dbReference type="SUPFAM" id="SSF55031">
    <property type="entry name" value="Bacterial exopeptidase dimerisation domain"/>
    <property type="match status" value="1"/>
</dbReference>
<dbReference type="InterPro" id="IPR011650">
    <property type="entry name" value="Peptidase_M20_dimer"/>
</dbReference>
<comment type="cofactor">
    <cofactor evidence="2">
        <name>Mn(2+)</name>
        <dbReference type="ChEBI" id="CHEBI:29035"/>
    </cofactor>
    <text evidence="2">The Mn(2+) ion enhances activity.</text>
</comment>
<dbReference type="RefSeq" id="WP_125223048.1">
    <property type="nucleotide sequence ID" value="NZ_QUSX01000002.1"/>
</dbReference>
<dbReference type="Pfam" id="PF07687">
    <property type="entry name" value="M20_dimer"/>
    <property type="match status" value="1"/>
</dbReference>
<dbReference type="Proteomes" id="UP000286990">
    <property type="component" value="Unassembled WGS sequence"/>
</dbReference>
<dbReference type="AlphaFoldDB" id="A0A3R8PX00"/>
<feature type="binding site" evidence="2">
    <location>
        <position position="129"/>
    </location>
    <ligand>
        <name>Mn(2+)</name>
        <dbReference type="ChEBI" id="CHEBI:29035"/>
        <label>2</label>
    </ligand>
</feature>
<dbReference type="GO" id="GO:0046872">
    <property type="term" value="F:metal ion binding"/>
    <property type="evidence" value="ECO:0007669"/>
    <property type="project" value="UniProtKB-KW"/>
</dbReference>
<dbReference type="PANTHER" id="PTHR11014:SF169">
    <property type="entry name" value="CLAN MH, FAMILY M20, PEPTIDASE T-LIKE METALLOPEPTIDASE"/>
    <property type="match status" value="1"/>
</dbReference>
<dbReference type="NCBIfam" id="TIGR01891">
    <property type="entry name" value="amidohydrolases"/>
    <property type="match status" value="1"/>
</dbReference>
<proteinExistence type="predicted"/>
<keyword evidence="2" id="KW-0479">Metal-binding</keyword>
<name>A0A3R8PX00_9FLAO</name>
<accession>A0A3R8PX00</accession>
<evidence type="ECO:0000313" key="4">
    <source>
        <dbReference type="EMBL" id="RRQ48329.1"/>
    </source>
</evidence>
<keyword evidence="1" id="KW-0378">Hydrolase</keyword>
<reference evidence="5" key="2">
    <citation type="submission" date="2018-12" db="EMBL/GenBank/DDBJ databases">
        <title>Maribacter lutimaris sp. nov., isolated from marine sediment.</title>
        <authorList>
            <person name="Kim K.K."/>
        </authorList>
    </citation>
    <scope>NUCLEOTIDE SEQUENCE [LARGE SCALE GENOMIC DNA]</scope>
    <source>
        <strain evidence="5">PoM-212</strain>
    </source>
</reference>
<keyword evidence="2" id="KW-0464">Manganese</keyword>
<feature type="binding site" evidence="2">
    <location>
        <position position="350"/>
    </location>
    <ligand>
        <name>Mn(2+)</name>
        <dbReference type="ChEBI" id="CHEBI:29035"/>
        <label>2</label>
    </ligand>
</feature>
<protein>
    <submittedName>
        <fullName evidence="4">Amidohydrolase</fullName>
    </submittedName>
</protein>
<dbReference type="OrthoDB" id="9776731at2"/>
<organism evidence="4 5">
    <name type="scientific">Maribacter algicola</name>
    <dbReference type="NCBI Taxonomy" id="2498892"/>
    <lineage>
        <taxon>Bacteria</taxon>
        <taxon>Pseudomonadati</taxon>
        <taxon>Bacteroidota</taxon>
        <taxon>Flavobacteriia</taxon>
        <taxon>Flavobacteriales</taxon>
        <taxon>Flavobacteriaceae</taxon>
        <taxon>Maribacter</taxon>
    </lineage>
</organism>
<dbReference type="Pfam" id="PF01546">
    <property type="entry name" value="Peptidase_M20"/>
    <property type="match status" value="1"/>
</dbReference>
<evidence type="ECO:0000313" key="5">
    <source>
        <dbReference type="Proteomes" id="UP000286990"/>
    </source>
</evidence>
<dbReference type="Gene3D" id="3.30.70.360">
    <property type="match status" value="1"/>
</dbReference>
<keyword evidence="5" id="KW-1185">Reference proteome</keyword>
<dbReference type="Gene3D" id="3.40.630.10">
    <property type="entry name" value="Zn peptidases"/>
    <property type="match status" value="1"/>
</dbReference>
<dbReference type="PIRSF" id="PIRSF005962">
    <property type="entry name" value="Pept_M20D_amidohydro"/>
    <property type="match status" value="1"/>
</dbReference>
<comment type="caution">
    <text evidence="4">The sequence shown here is derived from an EMBL/GenBank/DDBJ whole genome shotgun (WGS) entry which is preliminary data.</text>
</comment>
<dbReference type="InterPro" id="IPR017439">
    <property type="entry name" value="Amidohydrolase"/>
</dbReference>